<dbReference type="InterPro" id="IPR055198">
    <property type="entry name" value="NSD_PHD"/>
</dbReference>
<dbReference type="Proteomes" id="UP000694886">
    <property type="component" value="Chromosome 7"/>
</dbReference>
<dbReference type="Gramene" id="Tc07v2_t002220.1">
    <property type="protein sequence ID" value="Tc07v2_p002220.1"/>
    <property type="gene ID" value="Tc07v2_g002220"/>
</dbReference>
<protein>
    <submittedName>
        <fullName evidence="9">Protein ENHANCED DOWNY MILDEW 2 isoform X1</fullName>
    </submittedName>
</protein>
<sequence length="1323" mass="148531">MAFSDEEEEESLLRSVSNYYFDDEKDEKVSFSELPLQLGGKESLINGAIKKLLLRGTADDGLLTICKLVTAWKFDLSNFGKPEILVLSKENGWIKLQKPRKSFEPVIRSVLITVHCLHLLSWNPDLSRKSLWDQLAKAFSLYEVKPSQNDLVDHRELICEAVKSTASLAKSKFLHTFLEEKPIKRKLADEDVRATSISGFIVDDADDAVDGPEQDDSNDEDDELFDSVCAFCDNGGELLCCDGKCLRSFHATVEAGEESFCESLGFTQKQVEAMQTFSCKNCEYNKHQCFACGKLGSSDKSSGAEVFRCSNATCGHFYHPHCVAKLLHKGDKVAAEEHGQKISAGEFFTCPIHKCCVCQQGENKKVQDLQFALCRRCPTSYHRKCLPREIGFDDIDEEGIVTRAWDGLLVNRVLIYCLKHKINDEIGTPERDHIKFPIVEDRKIAFDERKKRKASDLPTSHEKVGLKKKSFALEDSSWERTAMKAEKQSSSIVKDGQTSKKSEKVTPGTNSHRKVKAPGSSIKPLKGKLNSVPMKVGKSSATDQNRTSLGDKLFAFMTQSEQVKPGRQDMLKGGNKTAVVKSTAKKMSSGMPSLDADSERRLFALMKEVESSITLEDIIAKHKVPSTHAYSSKSVVDRTITLGKIEGSVDVFHNPKQAVRMALAKLEDGCNIEDAQAVCEPEVLNQIFKWQNKLRVYLAPFLNGMRYTSFGRHFTKVDKLKEIVDRLHWYVQDGDTIVDFCCGANDFSLLMKRKLEETGKKCSYKNYDIFQAKNDFNFEKRDWMTVRPKELPRGSQLIMGLNPPFGVKAGLANKFINKALEFNPKLLILIVPPETERLDKKKLLKSSYELVWEDNQFLSGKSFYLPGSVDTNDKQMDQWNVMAPPLYLWSRSDFSAMHKTVAEKHGHLPREPESSNQERNIDETHISEQPLEDDSHCNDASELKDHMQNHKVEERREETSVTVTPKECSPHQQCEREGQDNHGHVKKQSKEPLRKKKHRGRNRGRRTDGKSPLDKQSGVRTPISEMHRGIPHSSPSNVMGGRYSVEGVSKSHRTAPLTGIGEKVHRHHTPTMHGSQVQVGTSYGDTRTSVADDMGRRYSINNTDPYPVGSHNLGHGPYATEVEREANIRSKVRLYGQDPDVSTQRNYPAGLDSAYGPAVSLSTPSYVHLGATVDPSYRMNTSAMQRYAPRLDELNYTRFATPGPEPPMGNHTRMATPGPEPFMGNHTRMATPGPEPFMGNHTRMATPGPEPPMGNHTRMGTPGPEPRMGTQNAFYDPRGPSFYDLRGPPVPDPRATRPSHPMAFAPGPYHPYSHQNSAGWLHE</sequence>
<dbReference type="PANTHER" id="PTHR46235">
    <property type="entry name" value="PHD FINGER-CONTAINING PROTEIN DDB_G0268158"/>
    <property type="match status" value="1"/>
</dbReference>
<feature type="region of interest" description="Disordered" evidence="6">
    <location>
        <begin position="1288"/>
        <end position="1310"/>
    </location>
</feature>
<dbReference type="Pfam" id="PF22908">
    <property type="entry name" value="PHD_NSD"/>
    <property type="match status" value="1"/>
</dbReference>
<comment type="subcellular location">
    <subcellularLocation>
        <location evidence="1">Nucleus</location>
    </subcellularLocation>
</comment>
<gene>
    <name evidence="9" type="primary">LOC18593394</name>
</gene>
<feature type="compositionally biased region" description="Basic residues" evidence="6">
    <location>
        <begin position="993"/>
        <end position="1004"/>
    </location>
</feature>
<keyword evidence="5" id="KW-0539">Nucleus</keyword>
<keyword evidence="3" id="KW-0863">Zinc-finger</keyword>
<dbReference type="GO" id="GO:0008270">
    <property type="term" value="F:zinc ion binding"/>
    <property type="evidence" value="ECO:0007669"/>
    <property type="project" value="UniProtKB-KW"/>
</dbReference>
<dbReference type="CDD" id="cd15565">
    <property type="entry name" value="PHD2_NSD"/>
    <property type="match status" value="1"/>
</dbReference>
<feature type="region of interest" description="Disordered" evidence="6">
    <location>
        <begin position="947"/>
        <end position="1038"/>
    </location>
</feature>
<accession>A0AB32WSM2</accession>
<feature type="domain" description="Zinc finger PHD-type" evidence="7">
    <location>
        <begin position="228"/>
        <end position="283"/>
    </location>
</feature>
<dbReference type="Pfam" id="PF26055">
    <property type="entry name" value="Mtase_EDM2"/>
    <property type="match status" value="1"/>
</dbReference>
<dbReference type="GO" id="GO:0005634">
    <property type="term" value="C:nucleus"/>
    <property type="evidence" value="ECO:0007669"/>
    <property type="project" value="UniProtKB-SubCell"/>
</dbReference>
<feature type="compositionally biased region" description="Basic and acidic residues" evidence="6">
    <location>
        <begin position="947"/>
        <end position="959"/>
    </location>
</feature>
<dbReference type="RefSeq" id="XP_017980592.1">
    <property type="nucleotide sequence ID" value="XM_018125103.1"/>
</dbReference>
<keyword evidence="2" id="KW-0479">Metal-binding</keyword>
<dbReference type="GeneID" id="18593394"/>
<keyword evidence="4" id="KW-0862">Zinc</keyword>
<evidence type="ECO:0000256" key="4">
    <source>
        <dbReference type="ARBA" id="ARBA00022833"/>
    </source>
</evidence>
<dbReference type="SMART" id="SM00249">
    <property type="entry name" value="PHD"/>
    <property type="match status" value="3"/>
</dbReference>
<name>A0AB32WSM2_THECC</name>
<evidence type="ECO:0000256" key="6">
    <source>
        <dbReference type="SAM" id="MobiDB-lite"/>
    </source>
</evidence>
<dbReference type="PANTHER" id="PTHR46235:SF3">
    <property type="entry name" value="PHD FINGER-CONTAINING PROTEIN DDB_G0268158"/>
    <property type="match status" value="1"/>
</dbReference>
<proteinExistence type="predicted"/>
<feature type="compositionally biased region" description="Basic and acidic residues" evidence="6">
    <location>
        <begin position="973"/>
        <end position="992"/>
    </location>
</feature>
<dbReference type="CDD" id="cd15566">
    <property type="entry name" value="PHD3_NSD"/>
    <property type="match status" value="1"/>
</dbReference>
<evidence type="ECO:0000256" key="3">
    <source>
        <dbReference type="ARBA" id="ARBA00022771"/>
    </source>
</evidence>
<dbReference type="Gene3D" id="3.30.40.10">
    <property type="entry name" value="Zinc/RING finger domain, C3HC4 (zinc finger)"/>
    <property type="match status" value="2"/>
</dbReference>
<evidence type="ECO:0000256" key="5">
    <source>
        <dbReference type="ARBA" id="ARBA00023242"/>
    </source>
</evidence>
<evidence type="ECO:0000313" key="8">
    <source>
        <dbReference type="Proteomes" id="UP000694886"/>
    </source>
</evidence>
<reference evidence="9" key="2">
    <citation type="submission" date="2025-08" db="UniProtKB">
        <authorList>
            <consortium name="RefSeq"/>
        </authorList>
    </citation>
    <scope>IDENTIFICATION</scope>
</reference>
<reference evidence="8" key="1">
    <citation type="journal article" date="1997" name="Nucleic Acids Res.">
        <title>tRNAscan-SE: a program for improved detection of transfer RNA genes in genomic sequence.</title>
        <authorList>
            <person name="Lowe T.M."/>
            <person name="Eddy S.R."/>
        </authorList>
    </citation>
    <scope>NUCLEOTIDE SEQUENCE [LARGE SCALE GENOMIC DNA]</scope>
    <source>
        <strain evidence="8">r\B97-61/B2</strain>
    </source>
</reference>
<evidence type="ECO:0000259" key="7">
    <source>
        <dbReference type="SMART" id="SM00249"/>
    </source>
</evidence>
<dbReference type="KEGG" id="tcc:18593394"/>
<dbReference type="Pfam" id="PF12047">
    <property type="entry name" value="DNMT1-RFD"/>
    <property type="match status" value="1"/>
</dbReference>
<evidence type="ECO:0000256" key="1">
    <source>
        <dbReference type="ARBA" id="ARBA00004123"/>
    </source>
</evidence>
<dbReference type="InterPro" id="IPR001965">
    <property type="entry name" value="Znf_PHD"/>
</dbReference>
<dbReference type="InterPro" id="IPR013083">
    <property type="entry name" value="Znf_RING/FYVE/PHD"/>
</dbReference>
<dbReference type="InterPro" id="IPR022702">
    <property type="entry name" value="Cytosine_MeTrfase1_RFD"/>
</dbReference>
<evidence type="ECO:0000313" key="9">
    <source>
        <dbReference type="RefSeq" id="XP_017980592.1"/>
    </source>
</evidence>
<dbReference type="InterPro" id="IPR058939">
    <property type="entry name" value="Mtase_EDM2"/>
</dbReference>
<feature type="domain" description="Zinc finger PHD-type" evidence="7">
    <location>
        <begin position="288"/>
        <end position="354"/>
    </location>
</feature>
<feature type="region of interest" description="Disordered" evidence="6">
    <location>
        <begin position="483"/>
        <end position="545"/>
    </location>
</feature>
<organism evidence="8 9">
    <name type="scientific">Theobroma cacao</name>
    <name type="common">Cacao</name>
    <name type="synonym">Cocoa</name>
    <dbReference type="NCBI Taxonomy" id="3641"/>
    <lineage>
        <taxon>Eukaryota</taxon>
        <taxon>Viridiplantae</taxon>
        <taxon>Streptophyta</taxon>
        <taxon>Embryophyta</taxon>
        <taxon>Tracheophyta</taxon>
        <taxon>Spermatophyta</taxon>
        <taxon>Magnoliopsida</taxon>
        <taxon>eudicotyledons</taxon>
        <taxon>Gunneridae</taxon>
        <taxon>Pentapetalae</taxon>
        <taxon>rosids</taxon>
        <taxon>malvids</taxon>
        <taxon>Malvales</taxon>
        <taxon>Malvaceae</taxon>
        <taxon>Byttnerioideae</taxon>
        <taxon>Theobroma</taxon>
    </lineage>
</organism>
<feature type="domain" description="Zinc finger PHD-type" evidence="7">
    <location>
        <begin position="355"/>
        <end position="421"/>
    </location>
</feature>
<evidence type="ECO:0000256" key="2">
    <source>
        <dbReference type="ARBA" id="ARBA00022723"/>
    </source>
</evidence>